<dbReference type="PANTHER" id="PTHR19818:SF139">
    <property type="entry name" value="PAIR-RULE PROTEIN ODD-PAIRED"/>
    <property type="match status" value="1"/>
</dbReference>
<comment type="caution">
    <text evidence="13">The sequence shown here is derived from an EMBL/GenBank/DDBJ whole genome shotgun (WGS) entry which is preliminary data.</text>
</comment>
<feature type="compositionally biased region" description="Polar residues" evidence="11">
    <location>
        <begin position="340"/>
        <end position="352"/>
    </location>
</feature>
<dbReference type="InterPro" id="IPR013087">
    <property type="entry name" value="Znf_C2H2_type"/>
</dbReference>
<keyword evidence="7" id="KW-0805">Transcription regulation</keyword>
<name>A0AAW0DR19_9AGAR</name>
<sequence>MVLPGLSQMSPQRLTLQAQPPPHPNPSQSQDQTRPMVGSSSALALDWLRDPSAFMASAAASTSTSTSRSTPPSQTQKTTPTPTAPTDDDGDTEMTMVSDLPPGDASTLGLGLGNADADGAPDGDTTAPAIDPERKHICPTCGKRFLRPSSLRIHVNTHTGAQPYSCPYPGCGRAFNVNSNMRRHYRSHTEEGGGGFTDAMAVPPAVLAADGTPATAPTASSSTAPAAAAPPPQCKASKTPRTSKASRAAAGARASSSTSTIGTRSKSRRASSSSASSASQPYPPPQSHSPPAPSTSSAPSASTSSPASSATSSSSPSPKTPTDVSSAASQDDTEGDMSVDTDTSSLSATSKPSHIIMNSMPSNSSAMLLFPPSSVVGPLSSLGMISVLILVSVKGWVTEDTAVYYAFAYARNPANQKSLLPPPSIRLVLSSKSRESGPSSTGAVAPCADAGEDGDDTILIHFHLHFHRFVINADTTTPYFFRILSDSLATVVLRLRTSSRIGTETDTDTHSDTAPVQRIVRGYDGLSSREYFPFAYLLPYTGPDAATLVTWITIRAGSSANANAGDPPPPQQQQQQYESQQQQHQSTDHYASPSPFVDPAVYASLNYPLYGTSGTPVAPILSSYAASTFVSTSASSVSPAPPEASSSSSSAPSTSASPAPAGSASYLPADVSSSSSSYPTTSTSPAPPPASSFATSSTAAYSDAAASHALWNALGSDYPYASDNNAPNNGQGGIHQFGTGEPYTGEMVGSGETGSEEERLYLHGGLPTSTLALSRPPYGGMDDSAAGERRDSIGSASGSGNDKTSTRESTSDKTTQGRNRGRLGLGALGLDGPGHALLDLGVGVGGVTGLGSLGLGLGLGRLGRGSDRMGSIGSGLGGTAVGAQTGLSRSHSLGVGMGPGPGSGCLGWYGHAYSESDVRSER</sequence>
<evidence type="ECO:0000259" key="12">
    <source>
        <dbReference type="PROSITE" id="PS50157"/>
    </source>
</evidence>
<feature type="compositionally biased region" description="Low complexity" evidence="11">
    <location>
        <begin position="107"/>
        <end position="129"/>
    </location>
</feature>
<evidence type="ECO:0000256" key="2">
    <source>
        <dbReference type="ARBA" id="ARBA00006991"/>
    </source>
</evidence>
<feature type="compositionally biased region" description="Low complexity" evidence="11">
    <location>
        <begin position="56"/>
        <end position="85"/>
    </location>
</feature>
<dbReference type="InterPro" id="IPR036236">
    <property type="entry name" value="Znf_C2H2_sf"/>
</dbReference>
<dbReference type="GO" id="GO:0000978">
    <property type="term" value="F:RNA polymerase II cis-regulatory region sequence-specific DNA binding"/>
    <property type="evidence" value="ECO:0007669"/>
    <property type="project" value="UniProtKB-ARBA"/>
</dbReference>
<feature type="compositionally biased region" description="Low complexity" evidence="11">
    <location>
        <begin position="212"/>
        <end position="227"/>
    </location>
</feature>
<evidence type="ECO:0000256" key="8">
    <source>
        <dbReference type="ARBA" id="ARBA00023163"/>
    </source>
</evidence>
<accession>A0AAW0DR19</accession>
<feature type="compositionally biased region" description="Low complexity" evidence="11">
    <location>
        <begin position="572"/>
        <end position="585"/>
    </location>
</feature>
<feature type="compositionally biased region" description="Polar residues" evidence="11">
    <location>
        <begin position="794"/>
        <end position="803"/>
    </location>
</feature>
<keyword evidence="9" id="KW-0539">Nucleus</keyword>
<dbReference type="GO" id="GO:0045944">
    <property type="term" value="P:positive regulation of transcription by RNA polymerase II"/>
    <property type="evidence" value="ECO:0007669"/>
    <property type="project" value="UniProtKB-ARBA"/>
</dbReference>
<feature type="region of interest" description="Disordered" evidence="11">
    <location>
        <begin position="56"/>
        <end position="131"/>
    </location>
</feature>
<dbReference type="PROSITE" id="PS50157">
    <property type="entry name" value="ZINC_FINGER_C2H2_2"/>
    <property type="match status" value="2"/>
</dbReference>
<feature type="compositionally biased region" description="Polar residues" evidence="11">
    <location>
        <begin position="7"/>
        <end position="16"/>
    </location>
</feature>
<proteinExistence type="inferred from homology"/>
<feature type="region of interest" description="Disordered" evidence="11">
    <location>
        <begin position="722"/>
        <end position="825"/>
    </location>
</feature>
<comment type="subcellular location">
    <subcellularLocation>
        <location evidence="1">Nucleus</location>
    </subcellularLocation>
</comment>
<feature type="domain" description="C2H2-type" evidence="12">
    <location>
        <begin position="136"/>
        <end position="163"/>
    </location>
</feature>
<feature type="region of interest" description="Disordered" evidence="11">
    <location>
        <begin position="1"/>
        <end position="44"/>
    </location>
</feature>
<keyword evidence="8" id="KW-0804">Transcription</keyword>
<keyword evidence="5 10" id="KW-0863">Zinc-finger</keyword>
<dbReference type="PROSITE" id="PS00028">
    <property type="entry name" value="ZINC_FINGER_C2H2_1"/>
    <property type="match status" value="2"/>
</dbReference>
<dbReference type="FunFam" id="3.30.160.60:FF:000125">
    <property type="entry name" value="Putative zinc finger protein 143"/>
    <property type="match status" value="1"/>
</dbReference>
<dbReference type="Gene3D" id="3.30.160.60">
    <property type="entry name" value="Classic Zinc Finger"/>
    <property type="match status" value="2"/>
</dbReference>
<keyword evidence="3" id="KW-0479">Metal-binding</keyword>
<feature type="region of interest" description="Disordered" evidence="11">
    <location>
        <begin position="559"/>
        <end position="595"/>
    </location>
</feature>
<feature type="region of interest" description="Disordered" evidence="11">
    <location>
        <begin position="635"/>
        <end position="695"/>
    </location>
</feature>
<evidence type="ECO:0000313" key="14">
    <source>
        <dbReference type="Proteomes" id="UP001362999"/>
    </source>
</evidence>
<keyword evidence="6" id="KW-0862">Zinc</keyword>
<evidence type="ECO:0000256" key="3">
    <source>
        <dbReference type="ARBA" id="ARBA00022723"/>
    </source>
</evidence>
<dbReference type="EMBL" id="JAWWNJ010000006">
    <property type="protein sequence ID" value="KAK7053570.1"/>
    <property type="molecule type" value="Genomic_DNA"/>
</dbReference>
<dbReference type="SUPFAM" id="SSF57667">
    <property type="entry name" value="beta-beta-alpha zinc fingers"/>
    <property type="match status" value="1"/>
</dbReference>
<evidence type="ECO:0000313" key="13">
    <source>
        <dbReference type="EMBL" id="KAK7053570.1"/>
    </source>
</evidence>
<dbReference type="FunFam" id="3.30.160.60:FF:000193">
    <property type="entry name" value="Zinc finger protein 300"/>
    <property type="match status" value="1"/>
</dbReference>
<feature type="compositionally biased region" description="Pro residues" evidence="11">
    <location>
        <begin position="281"/>
        <end position="293"/>
    </location>
</feature>
<evidence type="ECO:0000256" key="1">
    <source>
        <dbReference type="ARBA" id="ARBA00004123"/>
    </source>
</evidence>
<keyword evidence="14" id="KW-1185">Reference proteome</keyword>
<evidence type="ECO:0000256" key="6">
    <source>
        <dbReference type="ARBA" id="ARBA00022833"/>
    </source>
</evidence>
<comment type="similarity">
    <text evidence="2">Belongs to the krueppel C2H2-type zinc-finger protein family.</text>
</comment>
<protein>
    <recommendedName>
        <fullName evidence="12">C2H2-type domain-containing protein</fullName>
    </recommendedName>
</protein>
<evidence type="ECO:0000256" key="5">
    <source>
        <dbReference type="ARBA" id="ARBA00022771"/>
    </source>
</evidence>
<dbReference type="GO" id="GO:0000981">
    <property type="term" value="F:DNA-binding transcription factor activity, RNA polymerase II-specific"/>
    <property type="evidence" value="ECO:0007669"/>
    <property type="project" value="TreeGrafter"/>
</dbReference>
<dbReference type="SMART" id="SM00355">
    <property type="entry name" value="ZnF_C2H2"/>
    <property type="match status" value="2"/>
</dbReference>
<feature type="region of interest" description="Disordered" evidence="11">
    <location>
        <begin position="209"/>
        <end position="357"/>
    </location>
</feature>
<feature type="compositionally biased region" description="Low complexity" evidence="11">
    <location>
        <begin position="635"/>
        <end position="684"/>
    </location>
</feature>
<dbReference type="PANTHER" id="PTHR19818">
    <property type="entry name" value="ZINC FINGER PROTEIN ZIC AND GLI"/>
    <property type="match status" value="1"/>
</dbReference>
<keyword evidence="4" id="KW-0677">Repeat</keyword>
<dbReference type="Proteomes" id="UP001362999">
    <property type="component" value="Unassembled WGS sequence"/>
</dbReference>
<organism evidence="13 14">
    <name type="scientific">Favolaschia claudopus</name>
    <dbReference type="NCBI Taxonomy" id="2862362"/>
    <lineage>
        <taxon>Eukaryota</taxon>
        <taxon>Fungi</taxon>
        <taxon>Dikarya</taxon>
        <taxon>Basidiomycota</taxon>
        <taxon>Agaricomycotina</taxon>
        <taxon>Agaricomycetes</taxon>
        <taxon>Agaricomycetidae</taxon>
        <taxon>Agaricales</taxon>
        <taxon>Marasmiineae</taxon>
        <taxon>Mycenaceae</taxon>
        <taxon>Favolaschia</taxon>
    </lineage>
</organism>
<dbReference type="GO" id="GO:0005634">
    <property type="term" value="C:nucleus"/>
    <property type="evidence" value="ECO:0007669"/>
    <property type="project" value="UniProtKB-SubCell"/>
</dbReference>
<dbReference type="Pfam" id="PF00096">
    <property type="entry name" value="zf-C2H2"/>
    <property type="match status" value="2"/>
</dbReference>
<feature type="compositionally biased region" description="Low complexity" evidence="11">
    <location>
        <begin position="294"/>
        <end position="322"/>
    </location>
</feature>
<evidence type="ECO:0000256" key="11">
    <source>
        <dbReference type="SAM" id="MobiDB-lite"/>
    </source>
</evidence>
<gene>
    <name evidence="13" type="ORF">R3P38DRAFT_3170911</name>
</gene>
<dbReference type="GO" id="GO:0008270">
    <property type="term" value="F:zinc ion binding"/>
    <property type="evidence" value="ECO:0007669"/>
    <property type="project" value="UniProtKB-KW"/>
</dbReference>
<feature type="compositionally biased region" description="Low complexity" evidence="11">
    <location>
        <begin position="242"/>
        <end position="280"/>
    </location>
</feature>
<reference evidence="13 14" key="1">
    <citation type="journal article" date="2024" name="J Genomics">
        <title>Draft genome sequencing and assembly of Favolaschia claudopus CIRM-BRFM 2984 isolated from oak limbs.</title>
        <authorList>
            <person name="Navarro D."/>
            <person name="Drula E."/>
            <person name="Chaduli D."/>
            <person name="Cazenave R."/>
            <person name="Ahrendt S."/>
            <person name="Wang J."/>
            <person name="Lipzen A."/>
            <person name="Daum C."/>
            <person name="Barry K."/>
            <person name="Grigoriev I.V."/>
            <person name="Favel A."/>
            <person name="Rosso M.N."/>
            <person name="Martin F."/>
        </authorList>
    </citation>
    <scope>NUCLEOTIDE SEQUENCE [LARGE SCALE GENOMIC DNA]</scope>
    <source>
        <strain evidence="13 14">CIRM-BRFM 2984</strain>
    </source>
</reference>
<dbReference type="AlphaFoldDB" id="A0AAW0DR19"/>
<evidence type="ECO:0000256" key="7">
    <source>
        <dbReference type="ARBA" id="ARBA00023015"/>
    </source>
</evidence>
<dbReference type="InterPro" id="IPR050329">
    <property type="entry name" value="GLI_C2H2-zinc-finger"/>
</dbReference>
<evidence type="ECO:0000256" key="10">
    <source>
        <dbReference type="PROSITE-ProRule" id="PRU00042"/>
    </source>
</evidence>
<evidence type="ECO:0000256" key="4">
    <source>
        <dbReference type="ARBA" id="ARBA00022737"/>
    </source>
</evidence>
<evidence type="ECO:0000256" key="9">
    <source>
        <dbReference type="ARBA" id="ARBA00023242"/>
    </source>
</evidence>
<feature type="domain" description="C2H2-type" evidence="12">
    <location>
        <begin position="164"/>
        <end position="193"/>
    </location>
</feature>